<dbReference type="InterPro" id="IPR041408">
    <property type="entry name" value="Hcp_Tssd"/>
</dbReference>
<dbReference type="AlphaFoldDB" id="A0A1G6VLS5"/>
<keyword evidence="2" id="KW-1185">Reference proteome</keyword>
<proteinExistence type="predicted"/>
<name>A0A1G6VLS5_NIADE</name>
<evidence type="ECO:0000313" key="1">
    <source>
        <dbReference type="EMBL" id="SDD54471.1"/>
    </source>
</evidence>
<dbReference type="Proteomes" id="UP000198757">
    <property type="component" value="Unassembled WGS sequence"/>
</dbReference>
<dbReference type="GO" id="GO:0033104">
    <property type="term" value="C:type VI protein secretion system complex"/>
    <property type="evidence" value="ECO:0007669"/>
    <property type="project" value="InterPro"/>
</dbReference>
<dbReference type="OrthoDB" id="955509at2"/>
<dbReference type="Pfam" id="PF17642">
    <property type="entry name" value="TssD"/>
    <property type="match status" value="1"/>
</dbReference>
<evidence type="ECO:0000313" key="2">
    <source>
        <dbReference type="Proteomes" id="UP000198757"/>
    </source>
</evidence>
<gene>
    <name evidence="1" type="ORF">SAMN04487894_11072</name>
</gene>
<sequence>MSFLAKFTADGEELTVLSCRFRFSQETDRTNRPTSIPMGGVIDITIESNGNTNLFDWMISSTQTKSGEVVFYRRDSMSKLKTLKFSDAHCIDYQEAYNHDGDYPMQISMQLSAKEIRLNDSTYKNNWPDEA</sequence>
<reference evidence="2" key="1">
    <citation type="submission" date="2016-10" db="EMBL/GenBank/DDBJ databases">
        <authorList>
            <person name="Varghese N."/>
            <person name="Submissions S."/>
        </authorList>
    </citation>
    <scope>NUCLEOTIDE SEQUENCE [LARGE SCALE GENOMIC DNA]</scope>
    <source>
        <strain evidence="2">DSM 25811 / CCM 8410 / LMG 26954 / E90</strain>
    </source>
</reference>
<dbReference type="RefSeq" id="WP_090391433.1">
    <property type="nucleotide sequence ID" value="NZ_FMZO01000010.1"/>
</dbReference>
<dbReference type="STRING" id="1285928.SAMN04487894_11072"/>
<evidence type="ECO:0008006" key="3">
    <source>
        <dbReference type="Google" id="ProtNLM"/>
    </source>
</evidence>
<accession>A0A1G6VLS5</accession>
<organism evidence="1 2">
    <name type="scientific">Niabella drilacis (strain DSM 25811 / CCM 8410 / CCUG 62505 / LMG 26954 / E90)</name>
    <dbReference type="NCBI Taxonomy" id="1285928"/>
    <lineage>
        <taxon>Bacteria</taxon>
        <taxon>Pseudomonadati</taxon>
        <taxon>Bacteroidota</taxon>
        <taxon>Chitinophagia</taxon>
        <taxon>Chitinophagales</taxon>
        <taxon>Chitinophagaceae</taxon>
        <taxon>Niabella</taxon>
    </lineage>
</organism>
<protein>
    <recommendedName>
        <fullName evidence="3">Phage tail protein</fullName>
    </recommendedName>
</protein>
<dbReference type="EMBL" id="FMZO01000010">
    <property type="protein sequence ID" value="SDD54471.1"/>
    <property type="molecule type" value="Genomic_DNA"/>
</dbReference>